<gene>
    <name evidence="1" type="ORF">RRG08_049856</name>
</gene>
<protein>
    <submittedName>
        <fullName evidence="1">Uncharacterized protein</fullName>
    </submittedName>
</protein>
<sequence length="82" mass="8890">MKLAVETLSGPPPTVLLARPRPGERASYLDALVARAPCQHPRLATTILLLAELGPALSPTMALRGYNRISLTEMEDFEDFTG</sequence>
<name>A0AAE0ZW12_9GAST</name>
<evidence type="ECO:0000313" key="1">
    <source>
        <dbReference type="EMBL" id="KAK3775677.1"/>
    </source>
</evidence>
<dbReference type="EMBL" id="JAWDGP010003292">
    <property type="protein sequence ID" value="KAK3775677.1"/>
    <property type="molecule type" value="Genomic_DNA"/>
</dbReference>
<organism evidence="1 2">
    <name type="scientific">Elysia crispata</name>
    <name type="common">lettuce slug</name>
    <dbReference type="NCBI Taxonomy" id="231223"/>
    <lineage>
        <taxon>Eukaryota</taxon>
        <taxon>Metazoa</taxon>
        <taxon>Spiralia</taxon>
        <taxon>Lophotrochozoa</taxon>
        <taxon>Mollusca</taxon>
        <taxon>Gastropoda</taxon>
        <taxon>Heterobranchia</taxon>
        <taxon>Euthyneura</taxon>
        <taxon>Panpulmonata</taxon>
        <taxon>Sacoglossa</taxon>
        <taxon>Placobranchoidea</taxon>
        <taxon>Plakobranchidae</taxon>
        <taxon>Elysia</taxon>
    </lineage>
</organism>
<proteinExistence type="predicted"/>
<evidence type="ECO:0000313" key="2">
    <source>
        <dbReference type="Proteomes" id="UP001283361"/>
    </source>
</evidence>
<dbReference type="AlphaFoldDB" id="A0AAE0ZW12"/>
<accession>A0AAE0ZW12</accession>
<reference evidence="1" key="1">
    <citation type="journal article" date="2023" name="G3 (Bethesda)">
        <title>A reference genome for the long-term kleptoplast-retaining sea slug Elysia crispata morphotype clarki.</title>
        <authorList>
            <person name="Eastman K.E."/>
            <person name="Pendleton A.L."/>
            <person name="Shaikh M.A."/>
            <person name="Suttiyut T."/>
            <person name="Ogas R."/>
            <person name="Tomko P."/>
            <person name="Gavelis G."/>
            <person name="Widhalm J.R."/>
            <person name="Wisecaver J.H."/>
        </authorList>
    </citation>
    <scope>NUCLEOTIDE SEQUENCE</scope>
    <source>
        <strain evidence="1">ECLA1</strain>
    </source>
</reference>
<comment type="caution">
    <text evidence="1">The sequence shown here is derived from an EMBL/GenBank/DDBJ whole genome shotgun (WGS) entry which is preliminary data.</text>
</comment>
<keyword evidence="2" id="KW-1185">Reference proteome</keyword>
<dbReference type="Proteomes" id="UP001283361">
    <property type="component" value="Unassembled WGS sequence"/>
</dbReference>